<evidence type="ECO:0000259" key="1">
    <source>
        <dbReference type="Pfam" id="PF13460"/>
    </source>
</evidence>
<dbReference type="InterPro" id="IPR036291">
    <property type="entry name" value="NAD(P)-bd_dom_sf"/>
</dbReference>
<accession>A0A7Z0EVU0</accession>
<evidence type="ECO:0000313" key="3">
    <source>
        <dbReference type="Proteomes" id="UP000572051"/>
    </source>
</evidence>
<dbReference type="AlphaFoldDB" id="A0A7Z0EVU0"/>
<gene>
    <name evidence="2" type="ORF">HNR10_006126</name>
</gene>
<sequence length="271" mass="28995">MSEQPILVLGATGTTGRRVAELLGAQGRPVRAASRRGRVPFDWSEPETWQGALDGAGAVYLMAPDGVPVDPEFVRLAVDQGVRRLVLLSSRAIEEMGDERLLAAERTVRESGAEWTVLRCDWFDQNFDEGFFRESVRAGRITLPVVGVRQAFVDAADIAAVAAAALTTDGHAGRVYEVTGPRALTFGEAAEAISGAAGYPVDFQGDPEEFVREQVAAGLAEEEARGAVEAFAALRAMGDAEPSEDVLRVTGRAPRDFAAYAADAAPAWRDY</sequence>
<dbReference type="SUPFAM" id="SSF51735">
    <property type="entry name" value="NAD(P)-binding Rossmann-fold domains"/>
    <property type="match status" value="1"/>
</dbReference>
<keyword evidence="3" id="KW-1185">Reference proteome</keyword>
<feature type="domain" description="NAD(P)-binding" evidence="1">
    <location>
        <begin position="10"/>
        <end position="168"/>
    </location>
</feature>
<dbReference type="EMBL" id="JACCFS010000001">
    <property type="protein sequence ID" value="NYJ38245.1"/>
    <property type="molecule type" value="Genomic_DNA"/>
</dbReference>
<dbReference type="Gene3D" id="3.40.50.720">
    <property type="entry name" value="NAD(P)-binding Rossmann-like Domain"/>
    <property type="match status" value="1"/>
</dbReference>
<dbReference type="InterPro" id="IPR051604">
    <property type="entry name" value="Ergot_Alk_Oxidoreductase"/>
</dbReference>
<reference evidence="2 3" key="1">
    <citation type="submission" date="2020-07" db="EMBL/GenBank/DDBJ databases">
        <title>Sequencing the genomes of 1000 actinobacteria strains.</title>
        <authorList>
            <person name="Klenk H.-P."/>
        </authorList>
    </citation>
    <scope>NUCLEOTIDE SEQUENCE [LARGE SCALE GENOMIC DNA]</scope>
    <source>
        <strain evidence="2 3">DSM 44442</strain>
    </source>
</reference>
<dbReference type="Gene3D" id="3.90.25.10">
    <property type="entry name" value="UDP-galactose 4-epimerase, domain 1"/>
    <property type="match status" value="1"/>
</dbReference>
<dbReference type="PANTHER" id="PTHR43162:SF1">
    <property type="entry name" value="PRESTALK A DIFFERENTIATION PROTEIN A"/>
    <property type="match status" value="1"/>
</dbReference>
<name>A0A7Z0EVU0_9ACTN</name>
<dbReference type="Proteomes" id="UP000572051">
    <property type="component" value="Unassembled WGS sequence"/>
</dbReference>
<dbReference type="PANTHER" id="PTHR43162">
    <property type="match status" value="1"/>
</dbReference>
<organism evidence="2 3">
    <name type="scientific">Nocardiopsis aegyptia</name>
    <dbReference type="NCBI Taxonomy" id="220378"/>
    <lineage>
        <taxon>Bacteria</taxon>
        <taxon>Bacillati</taxon>
        <taxon>Actinomycetota</taxon>
        <taxon>Actinomycetes</taxon>
        <taxon>Streptosporangiales</taxon>
        <taxon>Nocardiopsidaceae</taxon>
        <taxon>Nocardiopsis</taxon>
    </lineage>
</organism>
<dbReference type="RefSeq" id="WP_179829413.1">
    <property type="nucleotide sequence ID" value="NZ_JACCFS010000001.1"/>
</dbReference>
<proteinExistence type="predicted"/>
<comment type="caution">
    <text evidence="2">The sequence shown here is derived from an EMBL/GenBank/DDBJ whole genome shotgun (WGS) entry which is preliminary data.</text>
</comment>
<dbReference type="InterPro" id="IPR016040">
    <property type="entry name" value="NAD(P)-bd_dom"/>
</dbReference>
<protein>
    <submittedName>
        <fullName evidence="2">Uncharacterized protein YbjT (DUF2867 family)</fullName>
    </submittedName>
</protein>
<evidence type="ECO:0000313" key="2">
    <source>
        <dbReference type="EMBL" id="NYJ38245.1"/>
    </source>
</evidence>
<dbReference type="Pfam" id="PF13460">
    <property type="entry name" value="NAD_binding_10"/>
    <property type="match status" value="1"/>
</dbReference>